<comment type="caution">
    <text evidence="1">The sequence shown here is derived from an EMBL/GenBank/DDBJ whole genome shotgun (WGS) entry which is preliminary data.</text>
</comment>
<dbReference type="AlphaFoldDB" id="A0A0P9F1A8"/>
<evidence type="ECO:0000313" key="1">
    <source>
        <dbReference type="EMBL" id="KPV45155.1"/>
    </source>
</evidence>
<protein>
    <submittedName>
        <fullName evidence="1">Uncharacterized protein</fullName>
    </submittedName>
</protein>
<organism evidence="1 2">
    <name type="scientific">Alicyclobacillus ferrooxydans</name>
    <dbReference type="NCBI Taxonomy" id="471514"/>
    <lineage>
        <taxon>Bacteria</taxon>
        <taxon>Bacillati</taxon>
        <taxon>Bacillota</taxon>
        <taxon>Bacilli</taxon>
        <taxon>Bacillales</taxon>
        <taxon>Alicyclobacillaceae</taxon>
        <taxon>Alicyclobacillus</taxon>
    </lineage>
</organism>
<keyword evidence="2" id="KW-1185">Reference proteome</keyword>
<gene>
    <name evidence="1" type="ORF">AN477_04040</name>
</gene>
<dbReference type="Proteomes" id="UP000050482">
    <property type="component" value="Unassembled WGS sequence"/>
</dbReference>
<accession>A0A0P9F1A8</accession>
<dbReference type="EMBL" id="LJCO01000014">
    <property type="protein sequence ID" value="KPV45155.1"/>
    <property type="molecule type" value="Genomic_DNA"/>
</dbReference>
<dbReference type="PATRIC" id="fig|471514.4.peg.682"/>
<proteinExistence type="predicted"/>
<sequence>MGSKRADGVGVSGIGTQAGLGPEMVSLERIEPGGLARMNCANVGRDGTTDGATTWPSMQSQLGPTRLHRAVVPRATVSEVLPPALSRSQRLNFLIGHG</sequence>
<evidence type="ECO:0000313" key="2">
    <source>
        <dbReference type="Proteomes" id="UP000050482"/>
    </source>
</evidence>
<name>A0A0P9F1A8_9BACL</name>
<reference evidence="1 2" key="1">
    <citation type="submission" date="2015-09" db="EMBL/GenBank/DDBJ databases">
        <title>Draft genome sequence of Alicyclobacillus ferrooxydans DSM 22381.</title>
        <authorList>
            <person name="Hemp J."/>
        </authorList>
    </citation>
    <scope>NUCLEOTIDE SEQUENCE [LARGE SCALE GENOMIC DNA]</scope>
    <source>
        <strain evidence="1 2">TC-34</strain>
    </source>
</reference>